<dbReference type="SUPFAM" id="SSF52833">
    <property type="entry name" value="Thioredoxin-like"/>
    <property type="match status" value="1"/>
</dbReference>
<evidence type="ECO:0000313" key="2">
    <source>
        <dbReference type="EMBL" id="RQP24156.1"/>
    </source>
</evidence>
<evidence type="ECO:0000313" key="3">
    <source>
        <dbReference type="Proteomes" id="UP000267464"/>
    </source>
</evidence>
<name>A0A3N7HSE4_9BURK</name>
<protein>
    <submittedName>
        <fullName evidence="2">DsbC family protein</fullName>
    </submittedName>
</protein>
<organism evidence="2 3">
    <name type="scientific">Piscinibacter terrae</name>
    <dbReference type="NCBI Taxonomy" id="2496871"/>
    <lineage>
        <taxon>Bacteria</taxon>
        <taxon>Pseudomonadati</taxon>
        <taxon>Pseudomonadota</taxon>
        <taxon>Betaproteobacteria</taxon>
        <taxon>Burkholderiales</taxon>
        <taxon>Sphaerotilaceae</taxon>
        <taxon>Piscinibacter</taxon>
    </lineage>
</organism>
<dbReference type="AlphaFoldDB" id="A0A3N7HSE4"/>
<dbReference type="InterPro" id="IPR036249">
    <property type="entry name" value="Thioredoxin-like_sf"/>
</dbReference>
<dbReference type="Gene3D" id="3.40.30.10">
    <property type="entry name" value="Glutaredoxin"/>
    <property type="match status" value="1"/>
</dbReference>
<evidence type="ECO:0000259" key="1">
    <source>
        <dbReference type="Pfam" id="PF13098"/>
    </source>
</evidence>
<dbReference type="PANTHER" id="PTHR35272">
    <property type="entry name" value="THIOL:DISULFIDE INTERCHANGE PROTEIN DSBC-RELATED"/>
    <property type="match status" value="1"/>
</dbReference>
<reference evidence="2 3" key="1">
    <citation type="submission" date="2018-08" db="EMBL/GenBank/DDBJ databases">
        <authorList>
            <person name="Khan S.A."/>
            <person name="Jeon C.O."/>
            <person name="Chun B.H."/>
            <person name="Jeong S.E."/>
        </authorList>
    </citation>
    <scope>NUCLEOTIDE SEQUENCE [LARGE SCALE GENOMIC DNA]</scope>
    <source>
        <strain evidence="2 3">S-16</strain>
    </source>
</reference>
<feature type="domain" description="Thioredoxin-like fold" evidence="1">
    <location>
        <begin position="4"/>
        <end position="133"/>
    </location>
</feature>
<reference evidence="2 3" key="2">
    <citation type="submission" date="2018-12" db="EMBL/GenBank/DDBJ databases">
        <title>Rhizobacter gummiphilus sp. nov., a rubber-degrading bacterium isolated from the soil of a botanical garden in Japan.</title>
        <authorList>
            <person name="Shunsuke S.S."/>
        </authorList>
    </citation>
    <scope>NUCLEOTIDE SEQUENCE [LARGE SCALE GENOMIC DNA]</scope>
    <source>
        <strain evidence="2 3">S-16</strain>
    </source>
</reference>
<keyword evidence="3" id="KW-1185">Reference proteome</keyword>
<accession>A0A3N7HSE4</accession>
<comment type="caution">
    <text evidence="2">The sequence shown here is derived from an EMBL/GenBank/DDBJ whole genome shotgun (WGS) entry which is preliminary data.</text>
</comment>
<dbReference type="InterPro" id="IPR012336">
    <property type="entry name" value="Thioredoxin-like_fold"/>
</dbReference>
<dbReference type="EMBL" id="QUSW01000003">
    <property type="protein sequence ID" value="RQP24156.1"/>
    <property type="molecule type" value="Genomic_DNA"/>
</dbReference>
<proteinExistence type="predicted"/>
<dbReference type="Pfam" id="PF13098">
    <property type="entry name" value="Thioredoxin_2"/>
    <property type="match status" value="1"/>
</dbReference>
<dbReference type="PANTHER" id="PTHR35272:SF4">
    <property type="entry name" value="THIOL:DISULFIDE INTERCHANGE PROTEIN DSBG"/>
    <property type="match status" value="1"/>
</dbReference>
<gene>
    <name evidence="2" type="ORF">DZC73_12590</name>
</gene>
<dbReference type="Proteomes" id="UP000267464">
    <property type="component" value="Unassembled WGS sequence"/>
</dbReference>
<sequence>MAANTVYVFFDPTCPHCAALWNNAQALQNRLKIVWMPIGLLRSSSGPQGATILSAKDPIAAMGENETSVLAHGGGITVSQSLSDDVVAKVKANTDIFKALGAESVPLIVYRNGKNGQFGKHDGTVSAEELAQMVGL</sequence>
<dbReference type="InterPro" id="IPR051470">
    <property type="entry name" value="Thiol:disulfide_interchange"/>
</dbReference>